<keyword evidence="5" id="KW-0239">DNA-directed DNA polymerase</keyword>
<comment type="catalytic activity">
    <reaction evidence="7">
        <text>DNA(n) + a 2'-deoxyribonucleoside 5'-triphosphate = DNA(n+1) + diphosphate</text>
        <dbReference type="Rhea" id="RHEA:22508"/>
        <dbReference type="Rhea" id="RHEA-COMP:17339"/>
        <dbReference type="Rhea" id="RHEA-COMP:17340"/>
        <dbReference type="ChEBI" id="CHEBI:33019"/>
        <dbReference type="ChEBI" id="CHEBI:61560"/>
        <dbReference type="ChEBI" id="CHEBI:173112"/>
        <dbReference type="EC" id="2.7.7.7"/>
    </reaction>
</comment>
<keyword evidence="3 8" id="KW-0548">Nucleotidyltransferase</keyword>
<evidence type="ECO:0000256" key="2">
    <source>
        <dbReference type="ARBA" id="ARBA00022679"/>
    </source>
</evidence>
<accession>A0ABW1S8Y9</accession>
<organism evidence="8 9">
    <name type="scientific">Ponticaulis profundi</name>
    <dbReference type="NCBI Taxonomy" id="2665222"/>
    <lineage>
        <taxon>Bacteria</taxon>
        <taxon>Pseudomonadati</taxon>
        <taxon>Pseudomonadota</taxon>
        <taxon>Alphaproteobacteria</taxon>
        <taxon>Hyphomonadales</taxon>
        <taxon>Hyphomonadaceae</taxon>
        <taxon>Ponticaulis</taxon>
    </lineage>
</organism>
<proteinExistence type="inferred from homology"/>
<dbReference type="SUPFAM" id="SSF48019">
    <property type="entry name" value="post-AAA+ oligomerization domain-like"/>
    <property type="match status" value="1"/>
</dbReference>
<comment type="caution">
    <text evidence="8">The sequence shown here is derived from an EMBL/GenBank/DDBJ whole genome shotgun (WGS) entry which is preliminary data.</text>
</comment>
<dbReference type="Gene3D" id="1.20.272.10">
    <property type="match status" value="1"/>
</dbReference>
<evidence type="ECO:0000256" key="1">
    <source>
        <dbReference type="ARBA" id="ARBA00012417"/>
    </source>
</evidence>
<dbReference type="InterPro" id="IPR005790">
    <property type="entry name" value="DNA_polIII_delta"/>
</dbReference>
<dbReference type="PANTHER" id="PTHR34388">
    <property type="entry name" value="DNA POLYMERASE III SUBUNIT DELTA"/>
    <property type="match status" value="1"/>
</dbReference>
<sequence>MKRQGRQAEAFCSAPDPQSAAILLFGKPGAPIAEHVSQLGDTLLKASKDPMERKRVSYEDAKQDPGSIVDDLFSASLFGGVSLVEYTLQKESEAGPALDALKAIDERGEMPAGRLIVIAGDLGPRSKTRKAFEASKHATALQFFERTPQDFARWVEDHLRESQIEIEPDARQLLVQMLMEDQSLAESELGKLALFSDSLGRPLTTSDVNNLVALEDQSSHFELIDFALDGKTRELANMLPHIAMETAAIPLLIGLLNQLKRLSTAHEISASGIQGARIGEKLFPRIYERQWPAFDRRMRVWSPTILLSLANRVAEIDGECRRASSPQDALVGHLLLDIARTAQARAR</sequence>
<name>A0ABW1S8Y9_9PROT</name>
<reference evidence="9" key="1">
    <citation type="journal article" date="2019" name="Int. J. Syst. Evol. Microbiol.">
        <title>The Global Catalogue of Microorganisms (GCM) 10K type strain sequencing project: providing services to taxonomists for standard genome sequencing and annotation.</title>
        <authorList>
            <consortium name="The Broad Institute Genomics Platform"/>
            <consortium name="The Broad Institute Genome Sequencing Center for Infectious Disease"/>
            <person name="Wu L."/>
            <person name="Ma J."/>
        </authorList>
    </citation>
    <scope>NUCLEOTIDE SEQUENCE [LARGE SCALE GENOMIC DNA]</scope>
    <source>
        <strain evidence="9">CGMCC-1.15741</strain>
    </source>
</reference>
<dbReference type="InterPro" id="IPR008921">
    <property type="entry name" value="DNA_pol3_clamp-load_cplx_C"/>
</dbReference>
<dbReference type="RefSeq" id="WP_377377551.1">
    <property type="nucleotide sequence ID" value="NZ_JBHSSW010000009.1"/>
</dbReference>
<protein>
    <recommendedName>
        <fullName evidence="1">DNA-directed DNA polymerase</fullName>
        <ecNumber evidence="1">2.7.7.7</ecNumber>
    </recommendedName>
</protein>
<evidence type="ECO:0000256" key="3">
    <source>
        <dbReference type="ARBA" id="ARBA00022695"/>
    </source>
</evidence>
<evidence type="ECO:0000256" key="5">
    <source>
        <dbReference type="ARBA" id="ARBA00022932"/>
    </source>
</evidence>
<keyword evidence="4" id="KW-0235">DNA replication</keyword>
<dbReference type="SUPFAM" id="SSF52540">
    <property type="entry name" value="P-loop containing nucleoside triphosphate hydrolases"/>
    <property type="match status" value="1"/>
</dbReference>
<dbReference type="NCBIfam" id="TIGR01128">
    <property type="entry name" value="holA"/>
    <property type="match status" value="1"/>
</dbReference>
<dbReference type="Proteomes" id="UP001596303">
    <property type="component" value="Unassembled WGS sequence"/>
</dbReference>
<comment type="similarity">
    <text evidence="6">Belongs to the DNA polymerase HolA subunit family.</text>
</comment>
<evidence type="ECO:0000313" key="8">
    <source>
        <dbReference type="EMBL" id="MFC6197927.1"/>
    </source>
</evidence>
<gene>
    <name evidence="8" type="primary">holA</name>
    <name evidence="8" type="ORF">ACFQDM_07555</name>
</gene>
<keyword evidence="9" id="KW-1185">Reference proteome</keyword>
<dbReference type="PANTHER" id="PTHR34388:SF1">
    <property type="entry name" value="DNA POLYMERASE III SUBUNIT DELTA"/>
    <property type="match status" value="1"/>
</dbReference>
<evidence type="ECO:0000256" key="6">
    <source>
        <dbReference type="ARBA" id="ARBA00034754"/>
    </source>
</evidence>
<keyword evidence="2 8" id="KW-0808">Transferase</keyword>
<dbReference type="EMBL" id="JBHSSW010000009">
    <property type="protein sequence ID" value="MFC6197927.1"/>
    <property type="molecule type" value="Genomic_DNA"/>
</dbReference>
<dbReference type="InterPro" id="IPR027417">
    <property type="entry name" value="P-loop_NTPase"/>
</dbReference>
<dbReference type="EC" id="2.7.7.7" evidence="1"/>
<evidence type="ECO:0000313" key="9">
    <source>
        <dbReference type="Proteomes" id="UP001596303"/>
    </source>
</evidence>
<dbReference type="GO" id="GO:0003887">
    <property type="term" value="F:DNA-directed DNA polymerase activity"/>
    <property type="evidence" value="ECO:0007669"/>
    <property type="project" value="UniProtKB-EC"/>
</dbReference>
<dbReference type="Gene3D" id="1.10.8.60">
    <property type="match status" value="1"/>
</dbReference>
<evidence type="ECO:0000256" key="4">
    <source>
        <dbReference type="ARBA" id="ARBA00022705"/>
    </source>
</evidence>
<evidence type="ECO:0000256" key="7">
    <source>
        <dbReference type="ARBA" id="ARBA00049244"/>
    </source>
</evidence>